<organism evidence="2 3">
    <name type="scientific">Orchesella dallaii</name>
    <dbReference type="NCBI Taxonomy" id="48710"/>
    <lineage>
        <taxon>Eukaryota</taxon>
        <taxon>Metazoa</taxon>
        <taxon>Ecdysozoa</taxon>
        <taxon>Arthropoda</taxon>
        <taxon>Hexapoda</taxon>
        <taxon>Collembola</taxon>
        <taxon>Entomobryomorpha</taxon>
        <taxon>Entomobryoidea</taxon>
        <taxon>Orchesellidae</taxon>
        <taxon>Orchesellinae</taxon>
        <taxon>Orchesella</taxon>
    </lineage>
</organism>
<proteinExistence type="predicted"/>
<dbReference type="Proteomes" id="UP001642540">
    <property type="component" value="Unassembled WGS sequence"/>
</dbReference>
<protein>
    <submittedName>
        <fullName evidence="2">Uncharacterized protein</fullName>
    </submittedName>
</protein>
<accession>A0ABP1RWT4</accession>
<dbReference type="EMBL" id="CAXLJM020000118">
    <property type="protein sequence ID" value="CAL8137552.1"/>
    <property type="molecule type" value="Genomic_DNA"/>
</dbReference>
<gene>
    <name evidence="2" type="ORF">ODALV1_LOCUS26969</name>
</gene>
<evidence type="ECO:0000313" key="2">
    <source>
        <dbReference type="EMBL" id="CAL8137552.1"/>
    </source>
</evidence>
<comment type="caution">
    <text evidence="2">The sequence shown here is derived from an EMBL/GenBank/DDBJ whole genome shotgun (WGS) entry which is preliminary data.</text>
</comment>
<sequence length="158" mass="17950">MPPKVYKHSGTWTRTVTRSWQCVNVNFPLSSILAIFSIYDFLRAVIDTISIVSIVVFLLDTSVDDVHFTPLSPSRRASDYEKYELFYFLRNRNVTIGIFIACIATAFLEAPLAVLLNKATKSEHENVNLLDDSISANSHHQLDPLHRSARLRPQGRTD</sequence>
<keyword evidence="1" id="KW-1133">Transmembrane helix</keyword>
<reference evidence="2 3" key="1">
    <citation type="submission" date="2024-08" db="EMBL/GenBank/DDBJ databases">
        <authorList>
            <person name="Cucini C."/>
            <person name="Frati F."/>
        </authorList>
    </citation>
    <scope>NUCLEOTIDE SEQUENCE [LARGE SCALE GENOMIC DNA]</scope>
</reference>
<feature type="transmembrane region" description="Helical" evidence="1">
    <location>
        <begin position="94"/>
        <end position="116"/>
    </location>
</feature>
<keyword evidence="3" id="KW-1185">Reference proteome</keyword>
<keyword evidence="1" id="KW-0472">Membrane</keyword>
<feature type="transmembrane region" description="Helical" evidence="1">
    <location>
        <begin position="41"/>
        <end position="59"/>
    </location>
</feature>
<name>A0ABP1RWT4_9HEXA</name>
<keyword evidence="1" id="KW-0812">Transmembrane</keyword>
<evidence type="ECO:0000256" key="1">
    <source>
        <dbReference type="SAM" id="Phobius"/>
    </source>
</evidence>
<evidence type="ECO:0000313" key="3">
    <source>
        <dbReference type="Proteomes" id="UP001642540"/>
    </source>
</evidence>